<feature type="binding site" evidence="6">
    <location>
        <position position="370"/>
    </location>
    <ligand>
        <name>Mg(2+)</name>
        <dbReference type="ChEBI" id="CHEBI:18420"/>
        <label>1</label>
    </ligand>
</feature>
<feature type="site" description="Interaction with DNA substrate" evidence="7">
    <location>
        <position position="370"/>
    </location>
</feature>
<accession>A0AAD7XLA0</accession>
<feature type="active site" description="Proton donor/acceptor" evidence="5">
    <location>
        <position position="227"/>
    </location>
</feature>
<keyword evidence="2 6" id="KW-0479">Metal-binding</keyword>
<feature type="active site" evidence="5">
    <location>
        <position position="189"/>
    </location>
</feature>
<keyword evidence="4 6" id="KW-0460">Magnesium</keyword>
<evidence type="ECO:0000256" key="1">
    <source>
        <dbReference type="ARBA" id="ARBA00007092"/>
    </source>
</evidence>
<keyword evidence="8" id="KW-0234">DNA repair</keyword>
<dbReference type="PANTHER" id="PTHR22748:SF10">
    <property type="entry name" value="DNA-(APURINIC OR APYRIMIDINIC SITE) ENDONUCLEASE"/>
    <property type="match status" value="1"/>
</dbReference>
<evidence type="ECO:0000256" key="5">
    <source>
        <dbReference type="PIRSR" id="PIRSR604808-1"/>
    </source>
</evidence>
<comment type="cofactor">
    <cofactor evidence="6 8">
        <name>Mg(2+)</name>
        <dbReference type="ChEBI" id="CHEBI:18420"/>
    </cofactor>
    <cofactor evidence="6 8">
        <name>Mn(2+)</name>
        <dbReference type="ChEBI" id="CHEBI:29035"/>
    </cofactor>
    <text evidence="6 8">Probably binds two magnesium or manganese ions per subunit.</text>
</comment>
<feature type="domain" description="Endonuclease/exonuclease/phosphatase" evidence="10">
    <location>
        <begin position="35"/>
        <end position="370"/>
    </location>
</feature>
<dbReference type="GO" id="GO:0008081">
    <property type="term" value="F:phosphoric diester hydrolase activity"/>
    <property type="evidence" value="ECO:0007669"/>
    <property type="project" value="TreeGrafter"/>
</dbReference>
<evidence type="ECO:0000259" key="10">
    <source>
        <dbReference type="Pfam" id="PF03372"/>
    </source>
</evidence>
<evidence type="ECO:0000256" key="4">
    <source>
        <dbReference type="ARBA" id="ARBA00022842"/>
    </source>
</evidence>
<evidence type="ECO:0000313" key="11">
    <source>
        <dbReference type="EMBL" id="KAJ8608821.1"/>
    </source>
</evidence>
<feature type="binding site" evidence="6">
    <location>
        <position position="227"/>
    </location>
    <ligand>
        <name>Mg(2+)</name>
        <dbReference type="ChEBI" id="CHEBI:18420"/>
        <label>1</label>
    </ligand>
</feature>
<dbReference type="InterPro" id="IPR004808">
    <property type="entry name" value="AP_endonuc_1"/>
</dbReference>
<organism evidence="11 12">
    <name type="scientific">Chrysophaeum taylorii</name>
    <dbReference type="NCBI Taxonomy" id="2483200"/>
    <lineage>
        <taxon>Eukaryota</taxon>
        <taxon>Sar</taxon>
        <taxon>Stramenopiles</taxon>
        <taxon>Ochrophyta</taxon>
        <taxon>Pelagophyceae</taxon>
        <taxon>Pelagomonadales</taxon>
        <taxon>Pelagomonadaceae</taxon>
        <taxon>Chrysophaeum</taxon>
    </lineage>
</organism>
<evidence type="ECO:0000256" key="3">
    <source>
        <dbReference type="ARBA" id="ARBA00022801"/>
    </source>
</evidence>
<gene>
    <name evidence="11" type="ORF">CTAYLR_009362</name>
</gene>
<dbReference type="Gene3D" id="3.60.10.10">
    <property type="entry name" value="Endonuclease/exonuclease/phosphatase"/>
    <property type="match status" value="1"/>
</dbReference>
<dbReference type="InterPro" id="IPR005135">
    <property type="entry name" value="Endo/exonuclease/phosphatase"/>
</dbReference>
<evidence type="ECO:0000256" key="8">
    <source>
        <dbReference type="RuleBase" id="RU362131"/>
    </source>
</evidence>
<comment type="caution">
    <text evidence="11">The sequence shown here is derived from an EMBL/GenBank/DDBJ whole genome shotgun (WGS) entry which is preliminary data.</text>
</comment>
<keyword evidence="12" id="KW-1185">Reference proteome</keyword>
<feature type="binding site" evidence="6">
    <location>
        <position position="37"/>
    </location>
    <ligand>
        <name>Mg(2+)</name>
        <dbReference type="ChEBI" id="CHEBI:18420"/>
        <label>1</label>
    </ligand>
</feature>
<feature type="region of interest" description="Disordered" evidence="9">
    <location>
        <begin position="1"/>
        <end position="26"/>
    </location>
</feature>
<reference evidence="11" key="1">
    <citation type="submission" date="2023-01" db="EMBL/GenBank/DDBJ databases">
        <title>Metagenome sequencing of chrysophaentin producing Chrysophaeum taylorii.</title>
        <authorList>
            <person name="Davison J."/>
            <person name="Bewley C."/>
        </authorList>
    </citation>
    <scope>NUCLEOTIDE SEQUENCE</scope>
    <source>
        <strain evidence="11">NIES-1699</strain>
    </source>
</reference>
<evidence type="ECO:0000256" key="6">
    <source>
        <dbReference type="PIRSR" id="PIRSR604808-2"/>
    </source>
</evidence>
<dbReference type="NCBIfam" id="TIGR00633">
    <property type="entry name" value="xth"/>
    <property type="match status" value="1"/>
</dbReference>
<dbReference type="Pfam" id="PF03372">
    <property type="entry name" value="Exo_endo_phos"/>
    <property type="match status" value="1"/>
</dbReference>
<feature type="binding site" evidence="6">
    <location>
        <position position="68"/>
    </location>
    <ligand>
        <name>Mg(2+)</name>
        <dbReference type="ChEBI" id="CHEBI:18420"/>
        <label>1</label>
    </ligand>
</feature>
<feature type="compositionally biased region" description="Gly residues" evidence="9">
    <location>
        <begin position="1"/>
        <end position="11"/>
    </location>
</feature>
<dbReference type="GO" id="GO:0046872">
    <property type="term" value="F:metal ion binding"/>
    <property type="evidence" value="ECO:0007669"/>
    <property type="project" value="UniProtKB-KW"/>
</dbReference>
<keyword evidence="8" id="KW-0227">DNA damage</keyword>
<dbReference type="AlphaFoldDB" id="A0AAD7XLA0"/>
<protein>
    <recommendedName>
        <fullName evidence="8">DNA-(apurinic or apyrimidinic site) endonuclease</fullName>
        <ecNumber evidence="8">3.1.-.-</ecNumber>
    </recommendedName>
</protein>
<evidence type="ECO:0000256" key="2">
    <source>
        <dbReference type="ARBA" id="ARBA00022723"/>
    </source>
</evidence>
<dbReference type="PROSITE" id="PS51435">
    <property type="entry name" value="AP_NUCLEASE_F1_4"/>
    <property type="match status" value="1"/>
</dbReference>
<evidence type="ECO:0000313" key="12">
    <source>
        <dbReference type="Proteomes" id="UP001230188"/>
    </source>
</evidence>
<dbReference type="PANTHER" id="PTHR22748">
    <property type="entry name" value="AP ENDONUCLEASE"/>
    <property type="match status" value="1"/>
</dbReference>
<name>A0AAD7XLA0_9STRA</name>
<dbReference type="GO" id="GO:0006284">
    <property type="term" value="P:base-excision repair"/>
    <property type="evidence" value="ECO:0007669"/>
    <property type="project" value="TreeGrafter"/>
</dbReference>
<dbReference type="GO" id="GO:0003906">
    <property type="term" value="F:DNA-(apurinic or apyrimidinic site) endonuclease activity"/>
    <property type="evidence" value="ECO:0007669"/>
    <property type="project" value="TreeGrafter"/>
</dbReference>
<dbReference type="GO" id="GO:0005634">
    <property type="term" value="C:nucleus"/>
    <property type="evidence" value="ECO:0007669"/>
    <property type="project" value="TreeGrafter"/>
</dbReference>
<dbReference type="SUPFAM" id="SSF56219">
    <property type="entry name" value="DNase I-like"/>
    <property type="match status" value="1"/>
</dbReference>
<comment type="similarity">
    <text evidence="1 8">Belongs to the DNA repair enzymes AP/ExoA family.</text>
</comment>
<dbReference type="EC" id="3.1.-.-" evidence="8"/>
<feature type="binding site" evidence="6">
    <location>
        <position position="369"/>
    </location>
    <ligand>
        <name>Mg(2+)</name>
        <dbReference type="ChEBI" id="CHEBI:18420"/>
        <label>1</label>
    </ligand>
</feature>
<dbReference type="Proteomes" id="UP001230188">
    <property type="component" value="Unassembled WGS sequence"/>
</dbReference>
<evidence type="ECO:0000256" key="7">
    <source>
        <dbReference type="PIRSR" id="PIRSR604808-3"/>
    </source>
</evidence>
<proteinExistence type="inferred from homology"/>
<sequence length="409" mass="45715">MKRWLVGGGGSTAKRERRSDLSSLKASGDPERIVAWNVENLVSRARHDSAEVEAFVRDAKPDVLFLSEVKLAAHSTNHKAKRGDGSPRVRHRVKRGDKRVDDELGDVEKAFDRLKDDYLGPFYSLSDWRYAGTCVLFRRGGPLPRRVWFDLVEPVPAAAPGVDVQTESHQPDGRVIVCEYETLWLLHTYAPNNGSDADAFERRARWETTVRGFVARSVQKPLVFVGDLNVAPTDDDLSHADWFRRWNSNAPGKRFGKPPYQIETLQPDDQGQPGCTNRERDAFRRLLEAGGLVDAFRRCHPPTASPDVDAPLYSWRGPPGRDGDARAGRYYARGMRIDHALVSHRLVHRISACTLLGHHRDRKGFMGSDHCPIQLCLASPDPLPNQEVASVTDNGGPRVPPAQPHTAHT</sequence>
<keyword evidence="6" id="KW-0464">Manganese</keyword>
<evidence type="ECO:0000256" key="9">
    <source>
        <dbReference type="SAM" id="MobiDB-lite"/>
    </source>
</evidence>
<feature type="active site" description="Proton acceptor" evidence="5">
    <location>
        <position position="370"/>
    </location>
</feature>
<feature type="site" description="Important for catalytic activity" evidence="7">
    <location>
        <position position="338"/>
    </location>
</feature>
<feature type="site" description="Transition state stabilizer" evidence="7">
    <location>
        <position position="229"/>
    </location>
</feature>
<dbReference type="GO" id="GO:0008311">
    <property type="term" value="F:double-stranded DNA 3'-5' DNA exonuclease activity"/>
    <property type="evidence" value="ECO:0007669"/>
    <property type="project" value="TreeGrafter"/>
</dbReference>
<dbReference type="InterPro" id="IPR036691">
    <property type="entry name" value="Endo/exonu/phosph_ase_sf"/>
</dbReference>
<feature type="region of interest" description="Disordered" evidence="9">
    <location>
        <begin position="386"/>
        <end position="409"/>
    </location>
</feature>
<dbReference type="EMBL" id="JAQMWT010000158">
    <property type="protein sequence ID" value="KAJ8608821.1"/>
    <property type="molecule type" value="Genomic_DNA"/>
</dbReference>
<keyword evidence="3" id="KW-0378">Hydrolase</keyword>
<feature type="binding site" evidence="6">
    <location>
        <position position="229"/>
    </location>
    <ligand>
        <name>Mg(2+)</name>
        <dbReference type="ChEBI" id="CHEBI:18420"/>
        <label>1</label>
    </ligand>
</feature>